<comment type="similarity">
    <text evidence="1">Belongs to the LysR transcriptional regulatory family.</text>
</comment>
<name>A0A934UUF7_9MICO</name>
<dbReference type="InterPro" id="IPR000847">
    <property type="entry name" value="LysR_HTH_N"/>
</dbReference>
<dbReference type="RefSeq" id="WP_200115575.1">
    <property type="nucleotide sequence ID" value="NZ_JAEHOH010000013.1"/>
</dbReference>
<dbReference type="AlphaFoldDB" id="A0A934UUF7"/>
<sequence length="306" mass="33380">MAQRFPITLTQLGYFAECAKTLNMTVASQELHVAQSAVSTAISHLERSLGTTLFIRQHSKGLILTPAGEGLLRDTQLLFGFLGDMIENIRADQQELRGSITVACFNTLSPFLLPKLLSRLHVQHPELNVEILEGDYEENLAALRGGRAELSIGYDLTSPEGIARESVGRARPYVLLSTHHPLAEQDELSLIELAAEPFVLLDLPDSRDYFLGILASAGIVTHPRYRASGYETVRSMVSAGLGFSLLNQRPHTRETYSGNEAVAVEIADDVQELGVVVSSLAQIDRSARAEAVVATVREILSEPHPG</sequence>
<keyword evidence="3" id="KW-0238">DNA-binding</keyword>
<keyword evidence="7" id="KW-1185">Reference proteome</keyword>
<organism evidence="6 7">
    <name type="scientific">Leucobacter chromiisoli</name>
    <dbReference type="NCBI Taxonomy" id="2796471"/>
    <lineage>
        <taxon>Bacteria</taxon>
        <taxon>Bacillati</taxon>
        <taxon>Actinomycetota</taxon>
        <taxon>Actinomycetes</taxon>
        <taxon>Micrococcales</taxon>
        <taxon>Microbacteriaceae</taxon>
        <taxon>Leucobacter</taxon>
    </lineage>
</organism>
<evidence type="ECO:0000313" key="6">
    <source>
        <dbReference type="EMBL" id="MBK0419434.1"/>
    </source>
</evidence>
<dbReference type="PANTHER" id="PTHR30346">
    <property type="entry name" value="TRANSCRIPTIONAL DUAL REGULATOR HCAR-RELATED"/>
    <property type="match status" value="1"/>
</dbReference>
<protein>
    <submittedName>
        <fullName evidence="6">LysR family transcriptional regulator</fullName>
    </submittedName>
</protein>
<dbReference type="InterPro" id="IPR005119">
    <property type="entry name" value="LysR_subst-bd"/>
</dbReference>
<dbReference type="SUPFAM" id="SSF46785">
    <property type="entry name" value="Winged helix' DNA-binding domain"/>
    <property type="match status" value="1"/>
</dbReference>
<comment type="caution">
    <text evidence="6">The sequence shown here is derived from an EMBL/GenBank/DDBJ whole genome shotgun (WGS) entry which is preliminary data.</text>
</comment>
<dbReference type="PROSITE" id="PS50931">
    <property type="entry name" value="HTH_LYSR"/>
    <property type="match status" value="1"/>
</dbReference>
<keyword evidence="4" id="KW-0804">Transcription</keyword>
<accession>A0A934UUF7</accession>
<dbReference type="PRINTS" id="PR00039">
    <property type="entry name" value="HTHLYSR"/>
</dbReference>
<evidence type="ECO:0000256" key="4">
    <source>
        <dbReference type="ARBA" id="ARBA00023163"/>
    </source>
</evidence>
<dbReference type="InterPro" id="IPR036388">
    <property type="entry name" value="WH-like_DNA-bd_sf"/>
</dbReference>
<proteinExistence type="inferred from homology"/>
<dbReference type="Pfam" id="PF00126">
    <property type="entry name" value="HTH_1"/>
    <property type="match status" value="1"/>
</dbReference>
<evidence type="ECO:0000256" key="1">
    <source>
        <dbReference type="ARBA" id="ARBA00009437"/>
    </source>
</evidence>
<dbReference type="PANTHER" id="PTHR30346:SF0">
    <property type="entry name" value="HCA OPERON TRANSCRIPTIONAL ACTIVATOR HCAR"/>
    <property type="match status" value="1"/>
</dbReference>
<dbReference type="GO" id="GO:0003700">
    <property type="term" value="F:DNA-binding transcription factor activity"/>
    <property type="evidence" value="ECO:0007669"/>
    <property type="project" value="InterPro"/>
</dbReference>
<reference evidence="6" key="1">
    <citation type="submission" date="2020-12" db="EMBL/GenBank/DDBJ databases">
        <title>Leucobacter sp. CAS1, isolated from Chromium sludge.</title>
        <authorList>
            <person name="Xu Z."/>
        </authorList>
    </citation>
    <scope>NUCLEOTIDE SEQUENCE</scope>
    <source>
        <strain evidence="6">CSA1</strain>
    </source>
</reference>
<dbReference type="GO" id="GO:0032993">
    <property type="term" value="C:protein-DNA complex"/>
    <property type="evidence" value="ECO:0007669"/>
    <property type="project" value="TreeGrafter"/>
</dbReference>
<dbReference type="SUPFAM" id="SSF53850">
    <property type="entry name" value="Periplasmic binding protein-like II"/>
    <property type="match status" value="1"/>
</dbReference>
<keyword evidence="2" id="KW-0805">Transcription regulation</keyword>
<evidence type="ECO:0000259" key="5">
    <source>
        <dbReference type="PROSITE" id="PS50931"/>
    </source>
</evidence>
<dbReference type="Gene3D" id="1.10.10.10">
    <property type="entry name" value="Winged helix-like DNA-binding domain superfamily/Winged helix DNA-binding domain"/>
    <property type="match status" value="1"/>
</dbReference>
<dbReference type="Gene3D" id="3.40.190.10">
    <property type="entry name" value="Periplasmic binding protein-like II"/>
    <property type="match status" value="2"/>
</dbReference>
<dbReference type="Pfam" id="PF03466">
    <property type="entry name" value="LysR_substrate"/>
    <property type="match status" value="1"/>
</dbReference>
<dbReference type="EMBL" id="JAEHOH010000013">
    <property type="protein sequence ID" value="MBK0419434.1"/>
    <property type="molecule type" value="Genomic_DNA"/>
</dbReference>
<evidence type="ECO:0000256" key="3">
    <source>
        <dbReference type="ARBA" id="ARBA00023125"/>
    </source>
</evidence>
<evidence type="ECO:0000313" key="7">
    <source>
        <dbReference type="Proteomes" id="UP000608530"/>
    </source>
</evidence>
<dbReference type="Proteomes" id="UP000608530">
    <property type="component" value="Unassembled WGS sequence"/>
</dbReference>
<dbReference type="GO" id="GO:0003677">
    <property type="term" value="F:DNA binding"/>
    <property type="evidence" value="ECO:0007669"/>
    <property type="project" value="UniProtKB-KW"/>
</dbReference>
<dbReference type="InterPro" id="IPR036390">
    <property type="entry name" value="WH_DNA-bd_sf"/>
</dbReference>
<feature type="domain" description="HTH lysR-type" evidence="5">
    <location>
        <begin position="7"/>
        <end position="65"/>
    </location>
</feature>
<gene>
    <name evidence="6" type="ORF">JD276_10355</name>
</gene>
<evidence type="ECO:0000256" key="2">
    <source>
        <dbReference type="ARBA" id="ARBA00023015"/>
    </source>
</evidence>